<sequence>MSIKTVLLTIVQYVCIWRNRVFTLLFGFTIYTCIYLFLIGHLNIFRYNSNQSLALILLYTHNHSIKTRDNICRGIRNGGHIVHFDRCPKKCEFSCRIEDFKERSPSAILFFAEDFYWSFHLSNQNRTSFKQRWIFWSWEAPIHHPKYTKSHLTFNWTMTYRQDSDIVHSYGRYIFRNLSYTIRDYQSIDYYLSSPNNQSTFNTRKEFSFRKNRILWFVSNCNTRTKRNEIAENLKKYFHIDQYGKCSNLTIKDNFEQLLFNYKFYLAFENAYCRDYITEKAFYNSLAHGSIPIVLGPNEENYKNILPPNSFIHIDQFKNLKNLANHLDHVSNNIDIFSFYHQWRIDYRLLTWKSNYFIDDRFCDLCIKLHDDLTPKSYLNFSRWLNQCI</sequence>
<evidence type="ECO:0000256" key="3">
    <source>
        <dbReference type="ARBA" id="ARBA00022676"/>
    </source>
</evidence>
<reference evidence="14" key="1">
    <citation type="submission" date="2021-02" db="EMBL/GenBank/DDBJ databases">
        <authorList>
            <person name="Nowell W R."/>
        </authorList>
    </citation>
    <scope>NUCLEOTIDE SEQUENCE</scope>
</reference>
<proteinExistence type="inferred from homology"/>
<evidence type="ECO:0000256" key="10">
    <source>
        <dbReference type="ARBA" id="ARBA00060399"/>
    </source>
</evidence>
<feature type="domain" description="Fucosyltransferase C-terminal" evidence="12">
    <location>
        <begin position="210"/>
        <end position="384"/>
    </location>
</feature>
<evidence type="ECO:0000256" key="8">
    <source>
        <dbReference type="ARBA" id="ARBA00023136"/>
    </source>
</evidence>
<dbReference type="EMBL" id="CAJOAX010000104">
    <property type="protein sequence ID" value="CAF3510069.1"/>
    <property type="molecule type" value="Genomic_DNA"/>
</dbReference>
<keyword evidence="6" id="KW-0735">Signal-anchor</keyword>
<evidence type="ECO:0000313" key="14">
    <source>
        <dbReference type="EMBL" id="CAF0954576.1"/>
    </source>
</evidence>
<dbReference type="InterPro" id="IPR001503">
    <property type="entry name" value="Glyco_trans_10"/>
</dbReference>
<keyword evidence="4 11" id="KW-0808">Transferase</keyword>
<dbReference type="EC" id="2.4.1.-" evidence="11"/>
<keyword evidence="8 11" id="KW-0472">Membrane</keyword>
<dbReference type="InterPro" id="IPR038577">
    <property type="entry name" value="GT10-like_C_sf"/>
</dbReference>
<dbReference type="Pfam" id="PF17039">
    <property type="entry name" value="Glyco_tran_10_N"/>
    <property type="match status" value="1"/>
</dbReference>
<dbReference type="FunFam" id="3.40.50.11660:FF:000002">
    <property type="entry name" value="Alpha-(1,3)-fucosyltransferase"/>
    <property type="match status" value="1"/>
</dbReference>
<dbReference type="InterPro" id="IPR031481">
    <property type="entry name" value="Glyco_tran_10_N"/>
</dbReference>
<keyword evidence="11" id="KW-0333">Golgi apparatus</keyword>
<dbReference type="Proteomes" id="UP000663823">
    <property type="component" value="Unassembled WGS sequence"/>
</dbReference>
<dbReference type="EMBL" id="CAJNOO010000476">
    <property type="protein sequence ID" value="CAF0954576.1"/>
    <property type="molecule type" value="Genomic_DNA"/>
</dbReference>
<keyword evidence="5 11" id="KW-0812">Transmembrane</keyword>
<evidence type="ECO:0000259" key="13">
    <source>
        <dbReference type="Pfam" id="PF17039"/>
    </source>
</evidence>
<evidence type="ECO:0000259" key="12">
    <source>
        <dbReference type="Pfam" id="PF00852"/>
    </source>
</evidence>
<evidence type="ECO:0000256" key="1">
    <source>
        <dbReference type="ARBA" id="ARBA00004922"/>
    </source>
</evidence>
<comment type="caution">
    <text evidence="14">The sequence shown here is derived from an EMBL/GenBank/DDBJ whole genome shotgun (WGS) entry which is preliminary data.</text>
</comment>
<keyword evidence="9" id="KW-0325">Glycoprotein</keyword>
<organism evidence="14 16">
    <name type="scientific">Rotaria sordida</name>
    <dbReference type="NCBI Taxonomy" id="392033"/>
    <lineage>
        <taxon>Eukaryota</taxon>
        <taxon>Metazoa</taxon>
        <taxon>Spiralia</taxon>
        <taxon>Gnathifera</taxon>
        <taxon>Rotifera</taxon>
        <taxon>Eurotatoria</taxon>
        <taxon>Bdelloidea</taxon>
        <taxon>Philodinida</taxon>
        <taxon>Philodinidae</taxon>
        <taxon>Rotaria</taxon>
    </lineage>
</organism>
<dbReference type="Gene3D" id="3.40.50.11660">
    <property type="entry name" value="Glycosyl transferase family 10, C-terminal domain"/>
    <property type="match status" value="1"/>
</dbReference>
<name>A0A814DLK8_9BILA</name>
<evidence type="ECO:0000256" key="6">
    <source>
        <dbReference type="ARBA" id="ARBA00022968"/>
    </source>
</evidence>
<dbReference type="GO" id="GO:0046920">
    <property type="term" value="F:alpha-(1-&gt;3)-fucosyltransferase activity"/>
    <property type="evidence" value="ECO:0007669"/>
    <property type="project" value="TreeGrafter"/>
</dbReference>
<accession>A0A814DLK8</accession>
<evidence type="ECO:0000256" key="9">
    <source>
        <dbReference type="ARBA" id="ARBA00023180"/>
    </source>
</evidence>
<evidence type="ECO:0000256" key="2">
    <source>
        <dbReference type="ARBA" id="ARBA00008919"/>
    </source>
</evidence>
<feature type="transmembrane region" description="Helical" evidence="11">
    <location>
        <begin position="21"/>
        <end position="42"/>
    </location>
</feature>
<dbReference type="PANTHER" id="PTHR11929:SF226">
    <property type="entry name" value="ATP-DEPENDENT DNA HELICASE-RELATED"/>
    <property type="match status" value="1"/>
</dbReference>
<comment type="similarity">
    <text evidence="2 11">Belongs to the glycosyltransferase 10 family.</text>
</comment>
<comment type="pathway">
    <text evidence="1">Protein modification; protein glycosylation.</text>
</comment>
<dbReference type="OrthoDB" id="427096at2759"/>
<dbReference type="PANTHER" id="PTHR11929">
    <property type="entry name" value="ALPHA- 1,3 -FUCOSYLTRANSFERASE"/>
    <property type="match status" value="1"/>
</dbReference>
<dbReference type="Pfam" id="PF00852">
    <property type="entry name" value="Glyco_transf_10"/>
    <property type="match status" value="1"/>
</dbReference>
<keyword evidence="7 11" id="KW-1133">Transmembrane helix</keyword>
<gene>
    <name evidence="15" type="ORF">OTI717_LOCUS2208</name>
    <name evidence="14" type="ORF">RFH988_LOCUS11813</name>
</gene>
<protein>
    <recommendedName>
        <fullName evidence="11">Fucosyltransferase</fullName>
        <ecNumber evidence="11">2.4.1.-</ecNumber>
    </recommendedName>
</protein>
<evidence type="ECO:0000256" key="11">
    <source>
        <dbReference type="RuleBase" id="RU003832"/>
    </source>
</evidence>
<dbReference type="GO" id="GO:0032580">
    <property type="term" value="C:Golgi cisterna membrane"/>
    <property type="evidence" value="ECO:0007669"/>
    <property type="project" value="UniProtKB-SubCell"/>
</dbReference>
<evidence type="ECO:0000256" key="7">
    <source>
        <dbReference type="ARBA" id="ARBA00022989"/>
    </source>
</evidence>
<dbReference type="InterPro" id="IPR055270">
    <property type="entry name" value="Glyco_tran_10_C"/>
</dbReference>
<comment type="subcellular location">
    <subcellularLocation>
        <location evidence="10">Endomembrane system</location>
        <topology evidence="10">Single-pass type II membrane protein</topology>
    </subcellularLocation>
    <subcellularLocation>
        <location evidence="11">Golgi apparatus</location>
        <location evidence="11">Golgi stack membrane</location>
        <topology evidence="11">Single-pass type II membrane protein</topology>
    </subcellularLocation>
</comment>
<feature type="domain" description="Fucosyltransferase N-terminal" evidence="13">
    <location>
        <begin position="54"/>
        <end position="171"/>
    </location>
</feature>
<evidence type="ECO:0000313" key="16">
    <source>
        <dbReference type="Proteomes" id="UP000663882"/>
    </source>
</evidence>
<evidence type="ECO:0000256" key="5">
    <source>
        <dbReference type="ARBA" id="ARBA00022692"/>
    </source>
</evidence>
<dbReference type="AlphaFoldDB" id="A0A814DLK8"/>
<keyword evidence="3 11" id="KW-0328">Glycosyltransferase</keyword>
<dbReference type="UniPathway" id="UPA00378"/>
<dbReference type="Proteomes" id="UP000663882">
    <property type="component" value="Unassembled WGS sequence"/>
</dbReference>
<evidence type="ECO:0000256" key="4">
    <source>
        <dbReference type="ARBA" id="ARBA00022679"/>
    </source>
</evidence>
<dbReference type="SUPFAM" id="SSF53756">
    <property type="entry name" value="UDP-Glycosyltransferase/glycogen phosphorylase"/>
    <property type="match status" value="1"/>
</dbReference>
<evidence type="ECO:0000313" key="15">
    <source>
        <dbReference type="EMBL" id="CAF3510069.1"/>
    </source>
</evidence>